<feature type="transmembrane region" description="Helical" evidence="1">
    <location>
        <begin position="68"/>
        <end position="85"/>
    </location>
</feature>
<evidence type="ECO:0000256" key="1">
    <source>
        <dbReference type="SAM" id="Phobius"/>
    </source>
</evidence>
<feature type="transmembrane region" description="Helical" evidence="1">
    <location>
        <begin position="5"/>
        <end position="25"/>
    </location>
</feature>
<keyword evidence="1" id="KW-1133">Transmembrane helix</keyword>
<reference evidence="2 3" key="1">
    <citation type="submission" date="2019-12" db="EMBL/GenBank/DDBJ databases">
        <authorList>
            <person name="Kim Y.S."/>
        </authorList>
    </citation>
    <scope>NUCLEOTIDE SEQUENCE [LARGE SCALE GENOMIC DNA]</scope>
    <source>
        <strain evidence="2 3">GA093</strain>
    </source>
</reference>
<dbReference type="Proteomes" id="UP000471501">
    <property type="component" value="Unassembled WGS sequence"/>
</dbReference>
<dbReference type="AlphaFoldDB" id="A0A6I4NQ88"/>
<dbReference type="RefSeq" id="WP_160376249.1">
    <property type="nucleotide sequence ID" value="NZ_WSTB01000012.1"/>
</dbReference>
<feature type="transmembrane region" description="Helical" evidence="1">
    <location>
        <begin position="91"/>
        <end position="113"/>
    </location>
</feature>
<accession>A0A6I4NQ88</accession>
<dbReference type="EMBL" id="WSTB01000012">
    <property type="protein sequence ID" value="MWB96353.1"/>
    <property type="molecule type" value="Genomic_DNA"/>
</dbReference>
<keyword evidence="1" id="KW-0812">Transmembrane</keyword>
<evidence type="ECO:0000313" key="2">
    <source>
        <dbReference type="EMBL" id="MWB96353.1"/>
    </source>
</evidence>
<evidence type="ECO:0000313" key="3">
    <source>
        <dbReference type="Proteomes" id="UP000471501"/>
    </source>
</evidence>
<gene>
    <name evidence="2" type="ORF">GON26_18475</name>
</gene>
<feature type="transmembrane region" description="Helical" evidence="1">
    <location>
        <begin position="37"/>
        <end position="56"/>
    </location>
</feature>
<protein>
    <recommendedName>
        <fullName evidence="4">Major facilitator superfamily (MFS) profile domain-containing protein</fullName>
    </recommendedName>
</protein>
<keyword evidence="3" id="KW-1185">Reference proteome</keyword>
<comment type="caution">
    <text evidence="2">The sequence shown here is derived from an EMBL/GenBank/DDBJ whole genome shotgun (WGS) entry which is preliminary data.</text>
</comment>
<keyword evidence="1" id="KW-0472">Membrane</keyword>
<proteinExistence type="predicted"/>
<evidence type="ECO:0008006" key="4">
    <source>
        <dbReference type="Google" id="ProtNLM"/>
    </source>
</evidence>
<name>A0A6I4NQ88_9FLAO</name>
<sequence length="121" mass="13626">MIRQILGVIIGYAIFVISSVLLFRFSEVNPHAEASRLFMVLTFVYGTVFSFISGLVTQLIARTRNLKVNYVLFIIMAGFATFSLFKSSGSYWTQLLAIFVFAPVSVLGGLFWIKRNVISEK</sequence>
<organism evidence="2 3">
    <name type="scientific">Flavobacterium hydrocarbonoxydans</name>
    <dbReference type="NCBI Taxonomy" id="2683249"/>
    <lineage>
        <taxon>Bacteria</taxon>
        <taxon>Pseudomonadati</taxon>
        <taxon>Bacteroidota</taxon>
        <taxon>Flavobacteriia</taxon>
        <taxon>Flavobacteriales</taxon>
        <taxon>Flavobacteriaceae</taxon>
        <taxon>Flavobacterium</taxon>
    </lineage>
</organism>